<feature type="region of interest" description="Disordered" evidence="1">
    <location>
        <begin position="25"/>
        <end position="47"/>
    </location>
</feature>
<feature type="chain" id="PRO_5046319033" evidence="2">
    <location>
        <begin position="21"/>
        <end position="181"/>
    </location>
</feature>
<dbReference type="NCBIfam" id="TIGR00752">
    <property type="entry name" value="slp"/>
    <property type="match status" value="1"/>
</dbReference>
<comment type="caution">
    <text evidence="3">The sequence shown here is derived from an EMBL/GenBank/DDBJ whole genome shotgun (WGS) entry which is preliminary data.</text>
</comment>
<keyword evidence="4" id="KW-1185">Reference proteome</keyword>
<dbReference type="PIRSF" id="PIRSF004982">
    <property type="entry name" value="SlP"/>
    <property type="match status" value="1"/>
</dbReference>
<keyword evidence="2" id="KW-0732">Signal</keyword>
<keyword evidence="3" id="KW-0449">Lipoprotein</keyword>
<feature type="signal peptide" evidence="2">
    <location>
        <begin position="1"/>
        <end position="20"/>
    </location>
</feature>
<dbReference type="PROSITE" id="PS51257">
    <property type="entry name" value="PROKAR_LIPOPROTEIN"/>
    <property type="match status" value="1"/>
</dbReference>
<sequence length="181" mass="20988">MHVLRALSAALFPLFLAACATNIPEPIREPETGGPSLAEVRSDPEAHRGARVRWGGRIVQVGNNPETTSIQVVGKPLETDGRPEEGDTSEGRFIARIEGFLDPAVYSPGRLITITGSFEKIVKRKIEEYEYRFPLVDTAGHYLWAKEEPQTRRRYHDPWYDPWPWYYDPWYPYRSPYYPYW</sequence>
<dbReference type="PANTHER" id="PTHR37530:SF1">
    <property type="entry name" value="OUTER MEMBRANE PROTEIN SLP"/>
    <property type="match status" value="1"/>
</dbReference>
<accession>A0ABV4TYJ0</accession>
<proteinExistence type="predicted"/>
<gene>
    <name evidence="3" type="ORF">ACERLL_14450</name>
</gene>
<name>A0ABV4TYJ0_9GAMM</name>
<evidence type="ECO:0000256" key="1">
    <source>
        <dbReference type="SAM" id="MobiDB-lite"/>
    </source>
</evidence>
<reference evidence="3 4" key="1">
    <citation type="submission" date="2024-08" db="EMBL/GenBank/DDBJ databases">
        <title>Whole-genome sequencing of halo(alkali)philic microorganisms from hypersaline lakes.</title>
        <authorList>
            <person name="Sorokin D.Y."/>
            <person name="Merkel A.Y."/>
            <person name="Messina E."/>
            <person name="Yakimov M."/>
        </authorList>
    </citation>
    <scope>NUCLEOTIDE SEQUENCE [LARGE SCALE GENOMIC DNA]</scope>
    <source>
        <strain evidence="3 4">Cl-TMA</strain>
    </source>
</reference>
<evidence type="ECO:0000313" key="3">
    <source>
        <dbReference type="EMBL" id="MFA9462022.1"/>
    </source>
</evidence>
<dbReference type="RefSeq" id="WP_373656810.1">
    <property type="nucleotide sequence ID" value="NZ_JBGUAW010000010.1"/>
</dbReference>
<dbReference type="InterPro" id="IPR004658">
    <property type="entry name" value="OMP_Slp"/>
</dbReference>
<evidence type="ECO:0000313" key="4">
    <source>
        <dbReference type="Proteomes" id="UP001575181"/>
    </source>
</evidence>
<dbReference type="PANTHER" id="PTHR37530">
    <property type="entry name" value="OUTER MEMBRANE PROTEIN SLP"/>
    <property type="match status" value="1"/>
</dbReference>
<organism evidence="3 4">
    <name type="scientific">Thiohalorhabdus methylotrophus</name>
    <dbReference type="NCBI Taxonomy" id="3242694"/>
    <lineage>
        <taxon>Bacteria</taxon>
        <taxon>Pseudomonadati</taxon>
        <taxon>Pseudomonadota</taxon>
        <taxon>Gammaproteobacteria</taxon>
        <taxon>Thiohalorhabdales</taxon>
        <taxon>Thiohalorhabdaceae</taxon>
        <taxon>Thiohalorhabdus</taxon>
    </lineage>
</organism>
<protein>
    <submittedName>
        <fullName evidence="3">Slp family lipoprotein</fullName>
    </submittedName>
</protein>
<dbReference type="Proteomes" id="UP001575181">
    <property type="component" value="Unassembled WGS sequence"/>
</dbReference>
<evidence type="ECO:0000256" key="2">
    <source>
        <dbReference type="SAM" id="SignalP"/>
    </source>
</evidence>
<dbReference type="Pfam" id="PF03843">
    <property type="entry name" value="Slp"/>
    <property type="match status" value="1"/>
</dbReference>
<dbReference type="EMBL" id="JBGUAW010000010">
    <property type="protein sequence ID" value="MFA9462022.1"/>
    <property type="molecule type" value="Genomic_DNA"/>
</dbReference>